<evidence type="ECO:0000256" key="2">
    <source>
        <dbReference type="ARBA" id="ARBA00004370"/>
    </source>
</evidence>
<dbReference type="Pfam" id="PF00355">
    <property type="entry name" value="Rieske"/>
    <property type="match status" value="1"/>
</dbReference>
<comment type="cofactor">
    <cofactor evidence="1">
        <name>Fe cation</name>
        <dbReference type="ChEBI" id="CHEBI:24875"/>
    </cofactor>
</comment>
<dbReference type="InterPro" id="IPR050584">
    <property type="entry name" value="Cholesterol_7-desaturase"/>
</dbReference>
<dbReference type="Gene3D" id="3.90.380.10">
    <property type="entry name" value="Naphthalene 1,2-dioxygenase Alpha Subunit, Chain A, domain 1"/>
    <property type="match status" value="1"/>
</dbReference>
<evidence type="ECO:0000313" key="20">
    <source>
        <dbReference type="Proteomes" id="UP000789390"/>
    </source>
</evidence>
<evidence type="ECO:0000256" key="1">
    <source>
        <dbReference type="ARBA" id="ARBA00001962"/>
    </source>
</evidence>
<protein>
    <recommendedName>
        <fullName evidence="14">cholesterol 7-desaturase</fullName>
        <ecNumber evidence="14">1.14.19.21</ecNumber>
    </recommendedName>
</protein>
<evidence type="ECO:0000256" key="10">
    <source>
        <dbReference type="ARBA" id="ARBA00023014"/>
    </source>
</evidence>
<evidence type="ECO:0000256" key="3">
    <source>
        <dbReference type="ARBA" id="ARBA00004972"/>
    </source>
</evidence>
<keyword evidence="9" id="KW-0408">Iron</keyword>
<keyword evidence="10" id="KW-0411">Iron-sulfur</keyword>
<keyword evidence="6" id="KW-0479">Metal-binding</keyword>
<evidence type="ECO:0000256" key="15">
    <source>
        <dbReference type="ARBA" id="ARBA00047853"/>
    </source>
</evidence>
<reference evidence="19" key="1">
    <citation type="submission" date="2021-11" db="EMBL/GenBank/DDBJ databases">
        <authorList>
            <person name="Schell T."/>
        </authorList>
    </citation>
    <scope>NUCLEOTIDE SEQUENCE</scope>
    <source>
        <strain evidence="19">M5</strain>
    </source>
</reference>
<evidence type="ECO:0000256" key="5">
    <source>
        <dbReference type="ARBA" id="ARBA00022714"/>
    </source>
</evidence>
<dbReference type="Pfam" id="PF19298">
    <property type="entry name" value="KshA_C"/>
    <property type="match status" value="1"/>
</dbReference>
<dbReference type="GO" id="GO:0051537">
    <property type="term" value="F:2 iron, 2 sulfur cluster binding"/>
    <property type="evidence" value="ECO:0007669"/>
    <property type="project" value="UniProtKB-KW"/>
</dbReference>
<dbReference type="EC" id="1.14.19.21" evidence="14"/>
<evidence type="ECO:0000256" key="4">
    <source>
        <dbReference type="ARBA" id="ARBA00022692"/>
    </source>
</evidence>
<name>A0A8J2RT14_9CRUS</name>
<comment type="pathway">
    <text evidence="3">Hormone biosynthesis.</text>
</comment>
<keyword evidence="20" id="KW-1185">Reference proteome</keyword>
<evidence type="ECO:0000256" key="11">
    <source>
        <dbReference type="ARBA" id="ARBA00023136"/>
    </source>
</evidence>
<dbReference type="SUPFAM" id="SSF50022">
    <property type="entry name" value="ISP domain"/>
    <property type="match status" value="1"/>
</dbReference>
<dbReference type="UniPathway" id="UPA01020"/>
<sequence length="426" mass="48847">MDVFSFYQFDIVGHLISLIGIVVIVIACYFLFKPLNRIRDLCDVGYEEQLRLDKYGQSRRQLANEVRRRKKVGEIPPVYPNGWFVLCESDDIKDGQVRAVDALGEHFVVFRTEKGVASVLDAYCPHLGAHLGIGSRVVGDCIECPFHGWKFRGEDGQCMAIPYSAGKIPQSAKAKSWPCDELNGFILVWYHAEQEEPNWKAPLIPEIAAKKWTYGGRSEYRVNAHIQEIPENGSDIAHLDCLHGPSMLYGSDLKATLNGKRDNRIAPFLKHHWSVIWARDPEEKHVAVSKLHHEIRVFGRLSFISVEVEAKQIGPGLVYLTFTSPLFGRCILFESVTPVEPMVQRVLHRLYAPLMMKGPFGNLIVWGEAIMFERDIVIWNNKTFINKPILVSEDRAINLFRRWFQQFYSENSPLFNFQGKNEIVNW</sequence>
<dbReference type="PROSITE" id="PS51296">
    <property type="entry name" value="RIESKE"/>
    <property type="match status" value="1"/>
</dbReference>
<dbReference type="GO" id="GO:0046872">
    <property type="term" value="F:metal ion binding"/>
    <property type="evidence" value="ECO:0007669"/>
    <property type="project" value="UniProtKB-KW"/>
</dbReference>
<evidence type="ECO:0000313" key="19">
    <source>
        <dbReference type="EMBL" id="CAH0105366.1"/>
    </source>
</evidence>
<keyword evidence="4 17" id="KW-0812">Transmembrane</keyword>
<feature type="transmembrane region" description="Helical" evidence="17">
    <location>
        <begin position="12"/>
        <end position="32"/>
    </location>
</feature>
<keyword evidence="7 17" id="KW-1133">Transmembrane helix</keyword>
<evidence type="ECO:0000256" key="12">
    <source>
        <dbReference type="ARBA" id="ARBA00025712"/>
    </source>
</evidence>
<dbReference type="GO" id="GO:0008203">
    <property type="term" value="P:cholesterol metabolic process"/>
    <property type="evidence" value="ECO:0007669"/>
    <property type="project" value="InterPro"/>
</dbReference>
<evidence type="ECO:0000256" key="17">
    <source>
        <dbReference type="SAM" id="Phobius"/>
    </source>
</evidence>
<evidence type="ECO:0000256" key="7">
    <source>
        <dbReference type="ARBA" id="ARBA00022989"/>
    </source>
</evidence>
<dbReference type="SUPFAM" id="SSF55961">
    <property type="entry name" value="Bet v1-like"/>
    <property type="match status" value="1"/>
</dbReference>
<evidence type="ECO:0000256" key="8">
    <source>
        <dbReference type="ARBA" id="ARBA00023002"/>
    </source>
</evidence>
<evidence type="ECO:0000256" key="6">
    <source>
        <dbReference type="ARBA" id="ARBA00022723"/>
    </source>
</evidence>
<accession>A0A8J2RT14</accession>
<evidence type="ECO:0000256" key="13">
    <source>
        <dbReference type="ARBA" id="ARBA00025729"/>
    </source>
</evidence>
<dbReference type="PANTHER" id="PTHR21266">
    <property type="entry name" value="IRON-SULFUR DOMAIN CONTAINING PROTEIN"/>
    <property type="match status" value="1"/>
</dbReference>
<comment type="subcellular location">
    <subcellularLocation>
        <location evidence="2">Membrane</location>
    </subcellularLocation>
</comment>
<evidence type="ECO:0000256" key="16">
    <source>
        <dbReference type="ARBA" id="ARBA00049548"/>
    </source>
</evidence>
<proteinExistence type="inferred from homology"/>
<comment type="catalytic activity">
    <reaction evidence="15">
        <text>cholesterol + NADH + O2 + H(+) = 7-dehydrocholesterol + NAD(+) + 2 H2O</text>
        <dbReference type="Rhea" id="RHEA:51644"/>
        <dbReference type="ChEBI" id="CHEBI:15377"/>
        <dbReference type="ChEBI" id="CHEBI:15378"/>
        <dbReference type="ChEBI" id="CHEBI:15379"/>
        <dbReference type="ChEBI" id="CHEBI:16113"/>
        <dbReference type="ChEBI" id="CHEBI:17759"/>
        <dbReference type="ChEBI" id="CHEBI:57540"/>
        <dbReference type="ChEBI" id="CHEBI:57945"/>
        <dbReference type="EC" id="1.14.19.21"/>
    </reaction>
    <physiologicalReaction direction="left-to-right" evidence="15">
        <dbReference type="Rhea" id="RHEA:51645"/>
    </physiologicalReaction>
</comment>
<comment type="caution">
    <text evidence="19">The sequence shown here is derived from an EMBL/GenBank/DDBJ whole genome shotgun (WGS) entry which is preliminary data.</text>
</comment>
<organism evidence="19 20">
    <name type="scientific">Daphnia galeata</name>
    <dbReference type="NCBI Taxonomy" id="27404"/>
    <lineage>
        <taxon>Eukaryota</taxon>
        <taxon>Metazoa</taxon>
        <taxon>Ecdysozoa</taxon>
        <taxon>Arthropoda</taxon>
        <taxon>Crustacea</taxon>
        <taxon>Branchiopoda</taxon>
        <taxon>Diplostraca</taxon>
        <taxon>Cladocera</taxon>
        <taxon>Anomopoda</taxon>
        <taxon>Daphniidae</taxon>
        <taxon>Daphnia</taxon>
    </lineage>
</organism>
<keyword evidence="11 17" id="KW-0472">Membrane</keyword>
<dbReference type="GO" id="GO:0005737">
    <property type="term" value="C:cytoplasm"/>
    <property type="evidence" value="ECO:0007669"/>
    <property type="project" value="TreeGrafter"/>
</dbReference>
<comment type="similarity">
    <text evidence="13">Belongs to the cholesterol 7-desaturase family.</text>
</comment>
<comment type="catalytic activity">
    <reaction evidence="16">
        <text>cholesterol + NADPH + O2 + H(+) = 7-dehydrocholesterol + NADP(+) + 2 H2O</text>
        <dbReference type="Rhea" id="RHEA:45024"/>
        <dbReference type="ChEBI" id="CHEBI:15377"/>
        <dbReference type="ChEBI" id="CHEBI:15378"/>
        <dbReference type="ChEBI" id="CHEBI:15379"/>
        <dbReference type="ChEBI" id="CHEBI:16113"/>
        <dbReference type="ChEBI" id="CHEBI:17759"/>
        <dbReference type="ChEBI" id="CHEBI:57783"/>
        <dbReference type="ChEBI" id="CHEBI:58349"/>
        <dbReference type="EC" id="1.14.19.21"/>
    </reaction>
    <physiologicalReaction direction="left-to-right" evidence="16">
        <dbReference type="Rhea" id="RHEA:45025"/>
    </physiologicalReaction>
</comment>
<dbReference type="GO" id="GO:0016020">
    <property type="term" value="C:membrane"/>
    <property type="evidence" value="ECO:0007669"/>
    <property type="project" value="UniProtKB-SubCell"/>
</dbReference>
<keyword evidence="5" id="KW-0001">2Fe-2S</keyword>
<dbReference type="Proteomes" id="UP000789390">
    <property type="component" value="Unassembled WGS sequence"/>
</dbReference>
<evidence type="ECO:0000259" key="18">
    <source>
        <dbReference type="PROSITE" id="PS51296"/>
    </source>
</evidence>
<dbReference type="EMBL" id="CAKKLH010000179">
    <property type="protein sequence ID" value="CAH0105366.1"/>
    <property type="molecule type" value="Genomic_DNA"/>
</dbReference>
<evidence type="ECO:0000256" key="9">
    <source>
        <dbReference type="ARBA" id="ARBA00023004"/>
    </source>
</evidence>
<dbReference type="PANTHER" id="PTHR21266:SF32">
    <property type="entry name" value="CHOLESTEROL 7-DESATURASE NVD"/>
    <property type="match status" value="1"/>
</dbReference>
<keyword evidence="8" id="KW-0560">Oxidoreductase</keyword>
<dbReference type="InterPro" id="IPR017941">
    <property type="entry name" value="Rieske_2Fe-2S"/>
</dbReference>
<dbReference type="OrthoDB" id="426882at2759"/>
<evidence type="ECO:0000256" key="14">
    <source>
        <dbReference type="ARBA" id="ARBA00026095"/>
    </source>
</evidence>
<gene>
    <name evidence="19" type="ORF">DGAL_LOCUS8386</name>
</gene>
<dbReference type="Gene3D" id="2.102.10.10">
    <property type="entry name" value="Rieske [2Fe-2S] iron-sulphur domain"/>
    <property type="match status" value="1"/>
</dbReference>
<feature type="domain" description="Rieske" evidence="18">
    <location>
        <begin position="83"/>
        <end position="188"/>
    </location>
</feature>
<dbReference type="InterPro" id="IPR036922">
    <property type="entry name" value="Rieske_2Fe-2S_sf"/>
</dbReference>
<dbReference type="InterPro" id="IPR045605">
    <property type="entry name" value="KshA-like_C"/>
</dbReference>
<dbReference type="AlphaFoldDB" id="A0A8J2RT14"/>
<dbReference type="GO" id="GO:0170056">
    <property type="term" value="F:cholesterol 7-desaturase [NAD(P)H] activity"/>
    <property type="evidence" value="ECO:0007669"/>
    <property type="project" value="UniProtKB-EC"/>
</dbReference>
<comment type="pathway">
    <text evidence="12">Steroid hormone biosynthesis; dafachronic acid biosynthesis.</text>
</comment>